<comment type="caution">
    <text evidence="6">The sequence shown here is derived from an EMBL/GenBank/DDBJ whole genome shotgun (WGS) entry which is preliminary data.</text>
</comment>
<proteinExistence type="predicted"/>
<dbReference type="SMART" id="SM00063">
    <property type="entry name" value="FRI"/>
    <property type="match status" value="1"/>
</dbReference>
<gene>
    <name evidence="6" type="ORF">D917_06973</name>
</gene>
<evidence type="ECO:0000313" key="6">
    <source>
        <dbReference type="EMBL" id="OUC47384.1"/>
    </source>
</evidence>
<evidence type="ECO:0000259" key="5">
    <source>
        <dbReference type="PROSITE" id="PS50038"/>
    </source>
</evidence>
<sequence length="197" mass="22397">MKKLYCFLIVVICNLSICTMSSFRSCERIMVPLCKDMPYNLTRLPNLMGDTDQNSVAQSLLDFEPLVNIKCSKNLRFFLCSVFTPMCTEAMDEPITSCRSVCQEVERSCAPLLSNFGLAWPALLNCSQFPAQNSEPPCMDPSPSKQKEDTLRKEHDTLRGNKIETTWHHKMFINSNFTFNGFAKSKLNFSLKPVNSI</sequence>
<dbReference type="EMBL" id="LVZM01004596">
    <property type="protein sequence ID" value="OUC47384.1"/>
    <property type="molecule type" value="Genomic_DNA"/>
</dbReference>
<keyword evidence="4" id="KW-0732">Signal</keyword>
<feature type="disulfide bond" evidence="3">
    <location>
        <begin position="102"/>
        <end position="126"/>
    </location>
</feature>
<dbReference type="InterPro" id="IPR036790">
    <property type="entry name" value="Frizzled_dom_sf"/>
</dbReference>
<dbReference type="InterPro" id="IPR020067">
    <property type="entry name" value="Frizzled_dom"/>
</dbReference>
<feature type="disulfide bond" evidence="3">
    <location>
        <begin position="71"/>
        <end position="109"/>
    </location>
</feature>
<dbReference type="InterPro" id="IPR015526">
    <property type="entry name" value="Frizzled/SFRP"/>
</dbReference>
<dbReference type="Gene3D" id="1.10.2000.10">
    <property type="entry name" value="Frizzled cysteine-rich domain"/>
    <property type="match status" value="1"/>
</dbReference>
<feature type="disulfide bond" evidence="3">
    <location>
        <begin position="26"/>
        <end position="87"/>
    </location>
</feature>
<protein>
    <submittedName>
        <fullName evidence="6">Fz domain protein</fullName>
    </submittedName>
</protein>
<dbReference type="PROSITE" id="PS50038">
    <property type="entry name" value="FZ"/>
    <property type="match status" value="1"/>
</dbReference>
<dbReference type="GO" id="GO:0017147">
    <property type="term" value="F:Wnt-protein binding"/>
    <property type="evidence" value="ECO:0007669"/>
    <property type="project" value="TreeGrafter"/>
</dbReference>
<dbReference type="GO" id="GO:0005615">
    <property type="term" value="C:extracellular space"/>
    <property type="evidence" value="ECO:0007669"/>
    <property type="project" value="TreeGrafter"/>
</dbReference>
<feature type="chain" id="PRO_5010987505" evidence="4">
    <location>
        <begin position="23"/>
        <end position="197"/>
    </location>
</feature>
<evidence type="ECO:0000256" key="1">
    <source>
        <dbReference type="ARBA" id="ARBA00022473"/>
    </source>
</evidence>
<dbReference type="GO" id="GO:0060070">
    <property type="term" value="P:canonical Wnt signaling pathway"/>
    <property type="evidence" value="ECO:0007669"/>
    <property type="project" value="TreeGrafter"/>
</dbReference>
<evidence type="ECO:0000313" key="7">
    <source>
        <dbReference type="Proteomes" id="UP000243006"/>
    </source>
</evidence>
<feature type="domain" description="FZ" evidence="5">
    <location>
        <begin position="21"/>
        <end position="141"/>
    </location>
</feature>
<reference evidence="6 7" key="1">
    <citation type="submission" date="2015-04" db="EMBL/GenBank/DDBJ databases">
        <title>Draft genome of the roundworm Trichinella nativa.</title>
        <authorList>
            <person name="Mitreva M."/>
        </authorList>
    </citation>
    <scope>NUCLEOTIDE SEQUENCE [LARGE SCALE GENOMIC DNA]</scope>
    <source>
        <strain evidence="6 7">ISS45</strain>
    </source>
</reference>
<dbReference type="Pfam" id="PF01392">
    <property type="entry name" value="Fz"/>
    <property type="match status" value="1"/>
</dbReference>
<comment type="caution">
    <text evidence="3">Lacks conserved residue(s) required for the propagation of feature annotation.</text>
</comment>
<dbReference type="Proteomes" id="UP000243006">
    <property type="component" value="Unassembled WGS sequence"/>
</dbReference>
<feature type="signal peptide" evidence="4">
    <location>
        <begin position="1"/>
        <end position="22"/>
    </location>
</feature>
<dbReference type="PANTHER" id="PTHR11309:SF99">
    <property type="entry name" value="FRIZZLED-4"/>
    <property type="match status" value="1"/>
</dbReference>
<accession>A0A1Y3EQE4</accession>
<keyword evidence="2 3" id="KW-1015">Disulfide bond</keyword>
<evidence type="ECO:0000256" key="2">
    <source>
        <dbReference type="ARBA" id="ARBA00023157"/>
    </source>
</evidence>
<evidence type="ECO:0000256" key="3">
    <source>
        <dbReference type="PROSITE-ProRule" id="PRU00090"/>
    </source>
</evidence>
<dbReference type="GO" id="GO:0035567">
    <property type="term" value="P:non-canonical Wnt signaling pathway"/>
    <property type="evidence" value="ECO:0007669"/>
    <property type="project" value="TreeGrafter"/>
</dbReference>
<organism evidence="6 7">
    <name type="scientific">Trichinella nativa</name>
    <dbReference type="NCBI Taxonomy" id="6335"/>
    <lineage>
        <taxon>Eukaryota</taxon>
        <taxon>Metazoa</taxon>
        <taxon>Ecdysozoa</taxon>
        <taxon>Nematoda</taxon>
        <taxon>Enoplea</taxon>
        <taxon>Dorylaimia</taxon>
        <taxon>Trichinellida</taxon>
        <taxon>Trichinellidae</taxon>
        <taxon>Trichinella</taxon>
    </lineage>
</organism>
<dbReference type="AlphaFoldDB" id="A0A1Y3EQE4"/>
<evidence type="ECO:0000256" key="4">
    <source>
        <dbReference type="SAM" id="SignalP"/>
    </source>
</evidence>
<keyword evidence="1" id="KW-0217">Developmental protein</keyword>
<name>A0A1Y3EQE4_9BILA</name>
<feature type="disulfide bond" evidence="3">
    <location>
        <begin position="34"/>
        <end position="80"/>
    </location>
</feature>
<dbReference type="PANTHER" id="PTHR11309">
    <property type="entry name" value="FRIZZLED"/>
    <property type="match status" value="1"/>
</dbReference>
<dbReference type="SUPFAM" id="SSF63501">
    <property type="entry name" value="Frizzled cysteine-rich domain"/>
    <property type="match status" value="1"/>
</dbReference>